<evidence type="ECO:0000256" key="1">
    <source>
        <dbReference type="SAM" id="Phobius"/>
    </source>
</evidence>
<dbReference type="AlphaFoldDB" id="A0A7T5RJV7"/>
<dbReference type="EMBL" id="CP066690">
    <property type="protein sequence ID" value="QQG45518.1"/>
    <property type="molecule type" value="Genomic_DNA"/>
</dbReference>
<keyword evidence="1" id="KW-1133">Transmembrane helix</keyword>
<sequence length="211" mass="24733">MQNARERIQTRRIERHHELERLAQKQRVEAQETARKEALEFRKQRLTRDSLEYHRLLERYVRRYMFDDTLELCGLPDHERKELEKIVVRSVKRNIAAVGFLTLIISAATSYWGVMDNTVEPVARSVATFLLAGTVTITLEEIIMGIRGIFDFGLFKRIKFLFLQRRFTKLSKTKEILDEQPHEAGTGEATAHQTPLLSFYSLSNRVDRFHG</sequence>
<organism evidence="2 3">
    <name type="scientific">Candidatus Sungiibacteriota bacterium</name>
    <dbReference type="NCBI Taxonomy" id="2750080"/>
    <lineage>
        <taxon>Bacteria</taxon>
        <taxon>Candidatus Sungiibacteriota</taxon>
    </lineage>
</organism>
<evidence type="ECO:0000313" key="3">
    <source>
        <dbReference type="Proteomes" id="UP000595618"/>
    </source>
</evidence>
<accession>A0A7T5RJV7</accession>
<dbReference type="Proteomes" id="UP000595618">
    <property type="component" value="Chromosome"/>
</dbReference>
<reference evidence="2 3" key="1">
    <citation type="submission" date="2020-07" db="EMBL/GenBank/DDBJ databases">
        <title>Huge and variable diversity of episymbiotic CPR bacteria and DPANN archaea in groundwater ecosystems.</title>
        <authorList>
            <person name="He C.Y."/>
            <person name="Keren R."/>
            <person name="Whittaker M."/>
            <person name="Farag I.F."/>
            <person name="Doudna J."/>
            <person name="Cate J.H.D."/>
            <person name="Banfield J.F."/>
        </authorList>
    </citation>
    <scope>NUCLEOTIDE SEQUENCE [LARGE SCALE GENOMIC DNA]</scope>
    <source>
        <strain evidence="2">NC_groundwater_541_Ag_S-0.1um_46_50</strain>
    </source>
</reference>
<proteinExistence type="predicted"/>
<gene>
    <name evidence="2" type="ORF">HYW89_01095</name>
</gene>
<feature type="transmembrane region" description="Helical" evidence="1">
    <location>
        <begin position="95"/>
        <end position="114"/>
    </location>
</feature>
<keyword evidence="1" id="KW-0812">Transmembrane</keyword>
<name>A0A7T5RJV7_9BACT</name>
<evidence type="ECO:0000313" key="2">
    <source>
        <dbReference type="EMBL" id="QQG45518.1"/>
    </source>
</evidence>
<feature type="transmembrane region" description="Helical" evidence="1">
    <location>
        <begin position="126"/>
        <end position="150"/>
    </location>
</feature>
<protein>
    <submittedName>
        <fullName evidence="2">Uncharacterized protein</fullName>
    </submittedName>
</protein>
<keyword evidence="1" id="KW-0472">Membrane</keyword>